<dbReference type="Gene3D" id="3.30.470.10">
    <property type="match status" value="1"/>
</dbReference>
<sequence length="286" mass="31601">MDLDPDFHVLSSTRYDPRLLGLAWNTTANQGGSSPFLLLRYHLDRLNYAAQAHGWTISLTYDDLVTTCEHAVRQALSESSDVDLRILLDRRGTVTASAAPAGRPLPNGDPSLLSAFKSFPEHFVSSPTYSQLLQPPFLSILIDSAPTAPSPFTHTKTTYRSMYNAARERVGLPQLPTAVCADVLLYTATGEIMETSIRNVAFLRRSPPQWVTPRAEVGCLPGVMRRWLLEHEKIVESTEGELTKDGLTEGEFVMTFNGVEGCRFGKISRSLPPSTTATPREVEPPR</sequence>
<keyword evidence="4" id="KW-1185">Reference proteome</keyword>
<dbReference type="GO" id="GO:0046394">
    <property type="term" value="P:carboxylic acid biosynthetic process"/>
    <property type="evidence" value="ECO:0007669"/>
    <property type="project" value="UniProtKB-ARBA"/>
</dbReference>
<dbReference type="Pfam" id="PF01063">
    <property type="entry name" value="Aminotran_4"/>
    <property type="match status" value="1"/>
</dbReference>
<dbReference type="OrthoDB" id="64220at2759"/>
<dbReference type="Gene3D" id="3.20.10.10">
    <property type="entry name" value="D-amino Acid Aminotransferase, subunit A, domain 2"/>
    <property type="match status" value="1"/>
</dbReference>
<proteinExistence type="inferred from homology"/>
<dbReference type="PANTHER" id="PTHR42743:SF11">
    <property type="entry name" value="AMINODEOXYCHORISMATE LYASE"/>
    <property type="match status" value="1"/>
</dbReference>
<evidence type="ECO:0000256" key="2">
    <source>
        <dbReference type="SAM" id="MobiDB-lite"/>
    </source>
</evidence>
<evidence type="ECO:0000313" key="4">
    <source>
        <dbReference type="Proteomes" id="UP000076727"/>
    </source>
</evidence>
<dbReference type="InterPro" id="IPR043132">
    <property type="entry name" value="BCAT-like_C"/>
</dbReference>
<protein>
    <recommendedName>
        <fullName evidence="5">D-aminoacid aminotransferase-like PLP-dependent enzyme</fullName>
    </recommendedName>
</protein>
<dbReference type="InterPro" id="IPR036038">
    <property type="entry name" value="Aminotransferase-like"/>
</dbReference>
<organism evidence="3 4">
    <name type="scientific">Daedalea quercina L-15889</name>
    <dbReference type="NCBI Taxonomy" id="1314783"/>
    <lineage>
        <taxon>Eukaryota</taxon>
        <taxon>Fungi</taxon>
        <taxon>Dikarya</taxon>
        <taxon>Basidiomycota</taxon>
        <taxon>Agaricomycotina</taxon>
        <taxon>Agaricomycetes</taxon>
        <taxon>Polyporales</taxon>
        <taxon>Fomitopsis</taxon>
    </lineage>
</organism>
<dbReference type="SUPFAM" id="SSF56752">
    <property type="entry name" value="D-aminoacid aminotransferase-like PLP-dependent enzymes"/>
    <property type="match status" value="1"/>
</dbReference>
<gene>
    <name evidence="3" type="ORF">DAEQUDRAFT_663483</name>
</gene>
<dbReference type="AlphaFoldDB" id="A0A165T3Y2"/>
<evidence type="ECO:0000313" key="3">
    <source>
        <dbReference type="EMBL" id="KZT72899.1"/>
    </source>
</evidence>
<dbReference type="GO" id="GO:0003824">
    <property type="term" value="F:catalytic activity"/>
    <property type="evidence" value="ECO:0007669"/>
    <property type="project" value="InterPro"/>
</dbReference>
<dbReference type="EMBL" id="KV429039">
    <property type="protein sequence ID" value="KZT72899.1"/>
    <property type="molecule type" value="Genomic_DNA"/>
</dbReference>
<reference evidence="3 4" key="1">
    <citation type="journal article" date="2016" name="Mol. Biol. Evol.">
        <title>Comparative Genomics of Early-Diverging Mushroom-Forming Fungi Provides Insights into the Origins of Lignocellulose Decay Capabilities.</title>
        <authorList>
            <person name="Nagy L.G."/>
            <person name="Riley R."/>
            <person name="Tritt A."/>
            <person name="Adam C."/>
            <person name="Daum C."/>
            <person name="Floudas D."/>
            <person name="Sun H."/>
            <person name="Yadav J.S."/>
            <person name="Pangilinan J."/>
            <person name="Larsson K.H."/>
            <person name="Matsuura K."/>
            <person name="Barry K."/>
            <person name="Labutti K."/>
            <person name="Kuo R."/>
            <person name="Ohm R.A."/>
            <person name="Bhattacharya S.S."/>
            <person name="Shirouzu T."/>
            <person name="Yoshinaga Y."/>
            <person name="Martin F.M."/>
            <person name="Grigoriev I.V."/>
            <person name="Hibbett D.S."/>
        </authorList>
    </citation>
    <scope>NUCLEOTIDE SEQUENCE [LARGE SCALE GENOMIC DNA]</scope>
    <source>
        <strain evidence="3 4">L-15889</strain>
    </source>
</reference>
<dbReference type="PANTHER" id="PTHR42743">
    <property type="entry name" value="AMINO-ACID AMINOTRANSFERASE"/>
    <property type="match status" value="1"/>
</dbReference>
<dbReference type="InterPro" id="IPR001544">
    <property type="entry name" value="Aminotrans_IV"/>
</dbReference>
<evidence type="ECO:0008006" key="5">
    <source>
        <dbReference type="Google" id="ProtNLM"/>
    </source>
</evidence>
<evidence type="ECO:0000256" key="1">
    <source>
        <dbReference type="ARBA" id="ARBA00009320"/>
    </source>
</evidence>
<dbReference type="Proteomes" id="UP000076727">
    <property type="component" value="Unassembled WGS sequence"/>
</dbReference>
<accession>A0A165T3Y2</accession>
<dbReference type="InterPro" id="IPR050571">
    <property type="entry name" value="Class-IV_PLP-Dep_Aminotrnsfr"/>
</dbReference>
<dbReference type="STRING" id="1314783.A0A165T3Y2"/>
<name>A0A165T3Y2_9APHY</name>
<comment type="similarity">
    <text evidence="1">Belongs to the class-IV pyridoxal-phosphate-dependent aminotransferase family.</text>
</comment>
<dbReference type="InterPro" id="IPR043131">
    <property type="entry name" value="BCAT-like_N"/>
</dbReference>
<feature type="region of interest" description="Disordered" evidence="2">
    <location>
        <begin position="267"/>
        <end position="286"/>
    </location>
</feature>